<comment type="caution">
    <text evidence="2">Lacks conserved residue(s) required for the propagation of feature annotation.</text>
</comment>
<evidence type="ECO:0000313" key="5">
    <source>
        <dbReference type="EMBL" id="HGT38028.1"/>
    </source>
</evidence>
<dbReference type="PANTHER" id="PTHR30270">
    <property type="entry name" value="THIAMINE-MONOPHOSPHATE KINASE"/>
    <property type="match status" value="1"/>
</dbReference>
<feature type="binding site" evidence="2">
    <location>
        <position position="80"/>
    </location>
    <ligand>
        <name>Mg(2+)</name>
        <dbReference type="ChEBI" id="CHEBI:18420"/>
        <label>3</label>
    </ligand>
</feature>
<dbReference type="SUPFAM" id="SSF56042">
    <property type="entry name" value="PurM C-terminal domain-like"/>
    <property type="match status" value="1"/>
</dbReference>
<dbReference type="EMBL" id="DSVQ01000005">
    <property type="protein sequence ID" value="HGT38028.1"/>
    <property type="molecule type" value="Genomic_DNA"/>
</dbReference>
<feature type="binding site" evidence="2">
    <location>
        <position position="80"/>
    </location>
    <ligand>
        <name>Mg(2+)</name>
        <dbReference type="ChEBI" id="CHEBI:18420"/>
        <label>2</label>
    </ligand>
</feature>
<feature type="binding site" evidence="2">
    <location>
        <begin position="127"/>
        <end position="128"/>
    </location>
    <ligand>
        <name>ATP</name>
        <dbReference type="ChEBI" id="CHEBI:30616"/>
    </ligand>
</feature>
<dbReference type="Gene3D" id="3.90.650.10">
    <property type="entry name" value="PurM-like C-terminal domain"/>
    <property type="match status" value="1"/>
</dbReference>
<dbReference type="GO" id="GO:0009030">
    <property type="term" value="F:thiamine-phosphate kinase activity"/>
    <property type="evidence" value="ECO:0007669"/>
    <property type="project" value="UniProtKB-UniRule"/>
</dbReference>
<feature type="binding site" evidence="2">
    <location>
        <position position="34"/>
    </location>
    <ligand>
        <name>Mg(2+)</name>
        <dbReference type="ChEBI" id="CHEBI:18420"/>
        <label>3</label>
    </ligand>
</feature>
<feature type="binding site" evidence="2">
    <location>
        <position position="49"/>
    </location>
    <ligand>
        <name>Mg(2+)</name>
        <dbReference type="ChEBI" id="CHEBI:18420"/>
        <label>4</label>
    </ligand>
</feature>
<evidence type="ECO:0000259" key="3">
    <source>
        <dbReference type="Pfam" id="PF00586"/>
    </source>
</evidence>
<dbReference type="InterPro" id="IPR036921">
    <property type="entry name" value="PurM-like_N_sf"/>
</dbReference>
<feature type="binding site" evidence="2">
    <location>
        <position position="154"/>
    </location>
    <ligand>
        <name>ATP</name>
        <dbReference type="ChEBI" id="CHEBI:30616"/>
    </ligand>
</feature>
<dbReference type="Gene3D" id="3.30.1330.10">
    <property type="entry name" value="PurM-like, N-terminal domain"/>
    <property type="match status" value="1"/>
</dbReference>
<dbReference type="PANTHER" id="PTHR30270:SF0">
    <property type="entry name" value="THIAMINE-MONOPHOSPHATE KINASE"/>
    <property type="match status" value="1"/>
</dbReference>
<gene>
    <name evidence="2" type="primary">thiL</name>
    <name evidence="5" type="ORF">ENS64_01980</name>
</gene>
<feature type="domain" description="PurM-like N-terminal" evidence="3">
    <location>
        <begin position="32"/>
        <end position="146"/>
    </location>
</feature>
<name>A0A7C4QP91_9PLAN</name>
<keyword evidence="1 2" id="KW-0784">Thiamine biosynthesis</keyword>
<dbReference type="CDD" id="cd02194">
    <property type="entry name" value="ThiL"/>
    <property type="match status" value="1"/>
</dbReference>
<keyword evidence="2" id="KW-0479">Metal-binding</keyword>
<dbReference type="GO" id="GO:0009229">
    <property type="term" value="P:thiamine diphosphate biosynthetic process"/>
    <property type="evidence" value="ECO:0007669"/>
    <property type="project" value="UniProtKB-UniRule"/>
</dbReference>
<feature type="binding site" evidence="2">
    <location>
        <position position="51"/>
    </location>
    <ligand>
        <name>Mg(2+)</name>
        <dbReference type="ChEBI" id="CHEBI:18420"/>
        <label>1</label>
    </ligand>
</feature>
<feature type="domain" description="PurM-like C-terminal" evidence="4">
    <location>
        <begin position="174"/>
        <end position="292"/>
    </location>
</feature>
<dbReference type="GO" id="GO:0000287">
    <property type="term" value="F:magnesium ion binding"/>
    <property type="evidence" value="ECO:0007669"/>
    <property type="project" value="UniProtKB-UniRule"/>
</dbReference>
<comment type="miscellaneous">
    <text evidence="2">Reaction mechanism of ThiL seems to utilize a direct, inline transfer of the gamma-phosphate of ATP to TMP rather than a phosphorylated enzyme intermediate.</text>
</comment>
<keyword evidence="2" id="KW-0808">Transferase</keyword>
<evidence type="ECO:0000256" key="2">
    <source>
        <dbReference type="HAMAP-Rule" id="MF_02128"/>
    </source>
</evidence>
<feature type="binding site" evidence="2">
    <location>
        <position position="34"/>
    </location>
    <ligand>
        <name>Mg(2+)</name>
        <dbReference type="ChEBI" id="CHEBI:18420"/>
        <label>4</label>
    </ligand>
</feature>
<keyword evidence="2" id="KW-0460">Magnesium</keyword>
<dbReference type="Pfam" id="PF02769">
    <property type="entry name" value="AIRS_C"/>
    <property type="match status" value="1"/>
</dbReference>
<keyword evidence="2 5" id="KW-0418">Kinase</keyword>
<comment type="similarity">
    <text evidence="2">Belongs to the thiamine-monophosphate kinase family.</text>
</comment>
<reference evidence="5" key="1">
    <citation type="journal article" date="2020" name="mSystems">
        <title>Genome- and Community-Level Interaction Insights into Carbon Utilization and Element Cycling Functions of Hydrothermarchaeota in Hydrothermal Sediment.</title>
        <authorList>
            <person name="Zhou Z."/>
            <person name="Liu Y."/>
            <person name="Xu W."/>
            <person name="Pan J."/>
            <person name="Luo Z.H."/>
            <person name="Li M."/>
        </authorList>
    </citation>
    <scope>NUCLEOTIDE SEQUENCE [LARGE SCALE GENOMIC DNA]</scope>
    <source>
        <strain evidence="5">SpSt-508</strain>
    </source>
</reference>
<organism evidence="5">
    <name type="scientific">Schlesneria paludicola</name>
    <dbReference type="NCBI Taxonomy" id="360056"/>
    <lineage>
        <taxon>Bacteria</taxon>
        <taxon>Pseudomonadati</taxon>
        <taxon>Planctomycetota</taxon>
        <taxon>Planctomycetia</taxon>
        <taxon>Planctomycetales</taxon>
        <taxon>Planctomycetaceae</taxon>
        <taxon>Schlesneria</taxon>
    </lineage>
</organism>
<feature type="binding site" evidence="2">
    <location>
        <position position="307"/>
    </location>
    <ligand>
        <name>substrate</name>
    </ligand>
</feature>
<dbReference type="InterPro" id="IPR006283">
    <property type="entry name" value="ThiL-like"/>
</dbReference>
<dbReference type="SUPFAM" id="SSF55326">
    <property type="entry name" value="PurM N-terminal domain-like"/>
    <property type="match status" value="1"/>
</dbReference>
<dbReference type="HAMAP" id="MF_02128">
    <property type="entry name" value="TMP_kinase"/>
    <property type="match status" value="1"/>
</dbReference>
<feature type="binding site" evidence="2">
    <location>
        <position position="201"/>
    </location>
    <ligand>
        <name>Mg(2+)</name>
        <dbReference type="ChEBI" id="CHEBI:18420"/>
        <label>3</label>
    </ligand>
</feature>
<dbReference type="PIRSF" id="PIRSF005303">
    <property type="entry name" value="Thiam_monoph_kin"/>
    <property type="match status" value="1"/>
</dbReference>
<dbReference type="InterPro" id="IPR016188">
    <property type="entry name" value="PurM-like_N"/>
</dbReference>
<feature type="binding site" evidence="2">
    <location>
        <position position="51"/>
    </location>
    <ligand>
        <name>Mg(2+)</name>
        <dbReference type="ChEBI" id="CHEBI:18420"/>
        <label>2</label>
    </ligand>
</feature>
<accession>A0A7C4QP91</accession>
<keyword evidence="2" id="KW-0547">Nucleotide-binding</keyword>
<feature type="binding site" evidence="2">
    <location>
        <position position="203"/>
    </location>
    <ligand>
        <name>ATP</name>
        <dbReference type="ChEBI" id="CHEBI:30616"/>
    </ligand>
</feature>
<dbReference type="Pfam" id="PF00586">
    <property type="entry name" value="AIRS"/>
    <property type="match status" value="1"/>
</dbReference>
<dbReference type="AlphaFoldDB" id="A0A7C4QP91"/>
<dbReference type="InterPro" id="IPR010918">
    <property type="entry name" value="PurM-like_C_dom"/>
</dbReference>
<dbReference type="UniPathway" id="UPA00060">
    <property type="reaction ID" value="UER00142"/>
</dbReference>
<evidence type="ECO:0000259" key="4">
    <source>
        <dbReference type="Pfam" id="PF02769"/>
    </source>
</evidence>
<feature type="binding site" evidence="2">
    <location>
        <position position="58"/>
    </location>
    <ligand>
        <name>substrate</name>
    </ligand>
</feature>
<feature type="binding site" evidence="2">
    <location>
        <position position="252"/>
    </location>
    <ligand>
        <name>substrate</name>
    </ligand>
</feature>
<comment type="pathway">
    <text evidence="2">Cofactor biosynthesis; thiamine diphosphate biosynthesis; thiamine diphosphate from thiamine phosphate: step 1/1.</text>
</comment>
<comment type="function">
    <text evidence="2">Catalyzes the ATP-dependent phosphorylation of thiamine-monophosphate (TMP) to form thiamine-pyrophosphate (TPP), the active form of vitamin B1.</text>
</comment>
<protein>
    <recommendedName>
        <fullName evidence="2">Thiamine-monophosphate kinase</fullName>
        <shortName evidence="2">TMP kinase</shortName>
        <shortName evidence="2">Thiamine-phosphate kinase</shortName>
        <ecNumber evidence="2">2.7.4.16</ecNumber>
    </recommendedName>
</protein>
<feature type="binding site" evidence="2">
    <location>
        <position position="204"/>
    </location>
    <ligand>
        <name>Mg(2+)</name>
        <dbReference type="ChEBI" id="CHEBI:18420"/>
        <label>5</label>
    </ligand>
</feature>
<feature type="binding site" evidence="2">
    <location>
        <position position="128"/>
    </location>
    <ligand>
        <name>Mg(2+)</name>
        <dbReference type="ChEBI" id="CHEBI:18420"/>
        <label>1</label>
    </ligand>
</feature>
<dbReference type="GO" id="GO:0009228">
    <property type="term" value="P:thiamine biosynthetic process"/>
    <property type="evidence" value="ECO:0007669"/>
    <property type="project" value="UniProtKB-KW"/>
</dbReference>
<comment type="catalytic activity">
    <reaction evidence="2">
        <text>thiamine phosphate + ATP = thiamine diphosphate + ADP</text>
        <dbReference type="Rhea" id="RHEA:15913"/>
        <dbReference type="ChEBI" id="CHEBI:30616"/>
        <dbReference type="ChEBI" id="CHEBI:37575"/>
        <dbReference type="ChEBI" id="CHEBI:58937"/>
        <dbReference type="ChEBI" id="CHEBI:456216"/>
        <dbReference type="EC" id="2.7.4.16"/>
    </reaction>
</comment>
<feature type="binding site" evidence="2">
    <location>
        <position position="50"/>
    </location>
    <ligand>
        <name>Mg(2+)</name>
        <dbReference type="ChEBI" id="CHEBI:18420"/>
        <label>1</label>
    </ligand>
</feature>
<proteinExistence type="inferred from homology"/>
<sequence>MTVTNSSRPEFELIAAIRQRAPVHPPVRLGIGDDAAVLAPTPGKLQVVTTDLLTEGVDFRWPEASAWQIGRKAVLVNLSDIAAMGAWPVAAWVASALPADRGEAFAREFHAGVLAAAEEFGVTLAGGDTNTWPQPFVVAVTVLGEVLADRPILRSGAQAGDWVMVTGAFGGSLLGRHLEPAPRLREVRRMMELAEVHALIDVSDGLAADLHHLLEESRVGATIVAADVPVHADAFRMGKGSNPLEHALSDGEDFELIATLAPEQARRLLALWDLETPLTKIGEITAETGCRLMDVDGTLHDLPPRGWCHAWQPSSAEVPAAESSGNASNGV</sequence>
<comment type="caution">
    <text evidence="5">The sequence shown here is derived from an EMBL/GenBank/DDBJ whole genome shotgun (WGS) entry which is preliminary data.</text>
</comment>
<dbReference type="EC" id="2.7.4.16" evidence="2"/>
<feature type="binding site" evidence="2">
    <location>
        <position position="80"/>
    </location>
    <ligand>
        <name>Mg(2+)</name>
        <dbReference type="ChEBI" id="CHEBI:18420"/>
        <label>4</label>
    </ligand>
</feature>
<dbReference type="GO" id="GO:0005524">
    <property type="term" value="F:ATP binding"/>
    <property type="evidence" value="ECO:0007669"/>
    <property type="project" value="UniProtKB-UniRule"/>
</dbReference>
<dbReference type="InterPro" id="IPR036676">
    <property type="entry name" value="PurM-like_C_sf"/>
</dbReference>
<keyword evidence="2" id="KW-0067">ATP-binding</keyword>
<evidence type="ECO:0000256" key="1">
    <source>
        <dbReference type="ARBA" id="ARBA00022977"/>
    </source>
</evidence>